<evidence type="ECO:0000256" key="3">
    <source>
        <dbReference type="ARBA" id="ARBA00023027"/>
    </source>
</evidence>
<feature type="domain" description="Aldehyde dehydrogenase" evidence="8">
    <location>
        <begin position="2"/>
        <end position="428"/>
    </location>
</feature>
<name>A0AAC9J1Z9_VIRHA</name>
<gene>
    <name evidence="9" type="ORF">BME96_09365</name>
</gene>
<evidence type="ECO:0000256" key="1">
    <source>
        <dbReference type="ARBA" id="ARBA00009986"/>
    </source>
</evidence>
<dbReference type="FunFam" id="3.40.309.10:FF:000003">
    <property type="entry name" value="Aldehyde dehydrogenase"/>
    <property type="match status" value="1"/>
</dbReference>
<protein>
    <recommendedName>
        <fullName evidence="4">Aldehyde dehydrogenase</fullName>
    </recommendedName>
</protein>
<evidence type="ECO:0000256" key="5">
    <source>
        <dbReference type="PIRSR" id="PIRSR036492-1"/>
    </source>
</evidence>
<dbReference type="RefSeq" id="WP_060678815.1">
    <property type="nucleotide sequence ID" value="NZ_CP017962.1"/>
</dbReference>
<sequence length="456" mass="51773">MEQYSSMIANQRTFFKNGNTLEFNFRKKQLQELKDMLKNYEGAIYQALKEDLNKSEHEVLTTELGILYTEIDFAIKHLKEWMEPISVNAPMTHKGTKNLIMKEPFGVILIMAPWNYPLQLALAPVIGAIAAGNCVVIKPSEYATATSALLEEMIRDTFDPSFIRVIQGDKDISEKLLEQRFDYIFFTGSSSVGKIVMRKASEHLTPVTLELGGKSPVIVDKDANINLAAKRIVWGKYTNAGQTCVAPDYLYVHEKVKFKLMKAMKKQIKELFGKQPLRNDEYTRIINQFHFERLKKLLTNGSILHGGISDSDTLTIEPTILDKVTWEDPIMQEEIFGPILPVLTFSSIENAVEIIKNNHKPLALYYFGENDKMAHQVIQYLSFGGGSINDTFYHLGNPYLPFGGVGNSGMGSYHGKYSFETFSHKKSIMKQTTKFDLPFRYPGSKISHSIVKKFMS</sequence>
<organism evidence="9 10">
    <name type="scientific">Virgibacillus halodenitrificans</name>
    <name type="common">Bacillus halodenitrificans</name>
    <dbReference type="NCBI Taxonomy" id="1482"/>
    <lineage>
        <taxon>Bacteria</taxon>
        <taxon>Bacillati</taxon>
        <taxon>Bacillota</taxon>
        <taxon>Bacilli</taxon>
        <taxon>Bacillales</taxon>
        <taxon>Bacillaceae</taxon>
        <taxon>Virgibacillus</taxon>
    </lineage>
</organism>
<dbReference type="AlphaFoldDB" id="A0AAC9J1Z9"/>
<dbReference type="FunFam" id="3.40.605.10:FF:000004">
    <property type="entry name" value="Aldehyde dehydrogenase"/>
    <property type="match status" value="1"/>
</dbReference>
<dbReference type="Proteomes" id="UP000182945">
    <property type="component" value="Chromosome"/>
</dbReference>
<dbReference type="InterPro" id="IPR016162">
    <property type="entry name" value="Ald_DH_N"/>
</dbReference>
<dbReference type="EMBL" id="CP017962">
    <property type="protein sequence ID" value="APC48365.1"/>
    <property type="molecule type" value="Genomic_DNA"/>
</dbReference>
<dbReference type="PIRSF" id="PIRSF036492">
    <property type="entry name" value="ALDH"/>
    <property type="match status" value="1"/>
</dbReference>
<evidence type="ECO:0000256" key="7">
    <source>
        <dbReference type="RuleBase" id="RU003345"/>
    </source>
</evidence>
<dbReference type="InterPro" id="IPR029510">
    <property type="entry name" value="Ald_DH_CS_GLU"/>
</dbReference>
<dbReference type="InterPro" id="IPR015590">
    <property type="entry name" value="Aldehyde_DH_dom"/>
</dbReference>
<dbReference type="InterPro" id="IPR016161">
    <property type="entry name" value="Ald_DH/histidinol_DH"/>
</dbReference>
<evidence type="ECO:0000256" key="6">
    <source>
        <dbReference type="PROSITE-ProRule" id="PRU10007"/>
    </source>
</evidence>
<evidence type="ECO:0000256" key="2">
    <source>
        <dbReference type="ARBA" id="ARBA00023002"/>
    </source>
</evidence>
<dbReference type="KEGG" id="vhl:BME96_09365"/>
<dbReference type="InterPro" id="IPR012394">
    <property type="entry name" value="Aldehyde_DH_NAD(P)"/>
</dbReference>
<evidence type="ECO:0000313" key="9">
    <source>
        <dbReference type="EMBL" id="APC48365.1"/>
    </source>
</evidence>
<dbReference type="Pfam" id="PF00171">
    <property type="entry name" value="Aldedh"/>
    <property type="match status" value="1"/>
</dbReference>
<evidence type="ECO:0000313" key="10">
    <source>
        <dbReference type="Proteomes" id="UP000182945"/>
    </source>
</evidence>
<dbReference type="PROSITE" id="PS00687">
    <property type="entry name" value="ALDEHYDE_DEHYDR_GLU"/>
    <property type="match status" value="1"/>
</dbReference>
<keyword evidence="3" id="KW-0520">NAD</keyword>
<comment type="similarity">
    <text evidence="1 4 7">Belongs to the aldehyde dehydrogenase family.</text>
</comment>
<dbReference type="CDD" id="cd07136">
    <property type="entry name" value="ALDH_YwdH-P39616"/>
    <property type="match status" value="1"/>
</dbReference>
<evidence type="ECO:0000256" key="4">
    <source>
        <dbReference type="PIRNR" id="PIRNR036492"/>
    </source>
</evidence>
<dbReference type="PROSITE" id="PS00070">
    <property type="entry name" value="ALDEHYDE_DEHYDR_CYS"/>
    <property type="match status" value="1"/>
</dbReference>
<dbReference type="PANTHER" id="PTHR43570:SF16">
    <property type="entry name" value="ALDEHYDE DEHYDROGENASE TYPE III, ISOFORM Q"/>
    <property type="match status" value="1"/>
</dbReference>
<dbReference type="GO" id="GO:0005737">
    <property type="term" value="C:cytoplasm"/>
    <property type="evidence" value="ECO:0007669"/>
    <property type="project" value="TreeGrafter"/>
</dbReference>
<accession>A0AAC9J1Z9</accession>
<feature type="active site" evidence="5 6">
    <location>
        <position position="210"/>
    </location>
</feature>
<keyword evidence="2 4" id="KW-0560">Oxidoreductase</keyword>
<dbReference type="Gene3D" id="3.40.309.10">
    <property type="entry name" value="Aldehyde Dehydrogenase, Chain A, domain 2"/>
    <property type="match status" value="1"/>
</dbReference>
<dbReference type="GO" id="GO:0006081">
    <property type="term" value="P:aldehyde metabolic process"/>
    <property type="evidence" value="ECO:0007669"/>
    <property type="project" value="InterPro"/>
</dbReference>
<feature type="active site" evidence="5">
    <location>
        <position position="244"/>
    </location>
</feature>
<proteinExistence type="inferred from homology"/>
<dbReference type="InterPro" id="IPR016163">
    <property type="entry name" value="Ald_DH_C"/>
</dbReference>
<dbReference type="PANTHER" id="PTHR43570">
    <property type="entry name" value="ALDEHYDE DEHYDROGENASE"/>
    <property type="match status" value="1"/>
</dbReference>
<evidence type="ECO:0000259" key="8">
    <source>
        <dbReference type="Pfam" id="PF00171"/>
    </source>
</evidence>
<dbReference type="GeneID" id="71514599"/>
<reference evidence="9 10" key="1">
    <citation type="submission" date="2016-11" db="EMBL/GenBank/DDBJ databases">
        <title>Complete genome sequencing of Virgibacillus halodenitrificans PDB-F2.</title>
        <authorList>
            <person name="Sun Z."/>
            <person name="Zhou Y."/>
            <person name="Li H."/>
        </authorList>
    </citation>
    <scope>NUCLEOTIDE SEQUENCE [LARGE SCALE GENOMIC DNA]</scope>
    <source>
        <strain evidence="9 10">PDB-F2</strain>
    </source>
</reference>
<dbReference type="Gene3D" id="3.40.605.10">
    <property type="entry name" value="Aldehyde Dehydrogenase, Chain A, domain 1"/>
    <property type="match status" value="1"/>
</dbReference>
<dbReference type="InterPro" id="IPR016160">
    <property type="entry name" value="Ald_DH_CS_CYS"/>
</dbReference>
<dbReference type="GO" id="GO:0004029">
    <property type="term" value="F:aldehyde dehydrogenase (NAD+) activity"/>
    <property type="evidence" value="ECO:0007669"/>
    <property type="project" value="TreeGrafter"/>
</dbReference>
<dbReference type="SUPFAM" id="SSF53720">
    <property type="entry name" value="ALDH-like"/>
    <property type="match status" value="1"/>
</dbReference>